<protein>
    <recommendedName>
        <fullName evidence="3">RxLR effector candidate protein</fullName>
    </recommendedName>
</protein>
<keyword evidence="2" id="KW-1185">Reference proteome</keyword>
<dbReference type="EMBL" id="JH598037">
    <property type="status" value="NOT_ANNOTATED_CDS"/>
    <property type="molecule type" value="Genomic_DNA"/>
</dbReference>
<proteinExistence type="predicted"/>
<accession>M4BY38</accession>
<organism evidence="1 2">
    <name type="scientific">Hyaloperonospora arabidopsidis (strain Emoy2)</name>
    <name type="common">Downy mildew agent</name>
    <name type="synonym">Peronospora arabidopsidis</name>
    <dbReference type="NCBI Taxonomy" id="559515"/>
    <lineage>
        <taxon>Eukaryota</taxon>
        <taxon>Sar</taxon>
        <taxon>Stramenopiles</taxon>
        <taxon>Oomycota</taxon>
        <taxon>Peronosporomycetes</taxon>
        <taxon>Peronosporales</taxon>
        <taxon>Peronosporaceae</taxon>
        <taxon>Hyaloperonospora</taxon>
    </lineage>
</organism>
<dbReference type="VEuPathDB" id="FungiDB:HpaG811470"/>
<reference evidence="2" key="1">
    <citation type="journal article" date="2010" name="Science">
        <title>Signatures of adaptation to obligate biotrophy in the Hyaloperonospora arabidopsidis genome.</title>
        <authorList>
            <person name="Baxter L."/>
            <person name="Tripathy S."/>
            <person name="Ishaque N."/>
            <person name="Boot N."/>
            <person name="Cabral A."/>
            <person name="Kemen E."/>
            <person name="Thines M."/>
            <person name="Ah-Fong A."/>
            <person name="Anderson R."/>
            <person name="Badejoko W."/>
            <person name="Bittner-Eddy P."/>
            <person name="Boore J.L."/>
            <person name="Chibucos M.C."/>
            <person name="Coates M."/>
            <person name="Dehal P."/>
            <person name="Delehaunty K."/>
            <person name="Dong S."/>
            <person name="Downton P."/>
            <person name="Dumas B."/>
            <person name="Fabro G."/>
            <person name="Fronick C."/>
            <person name="Fuerstenberg S.I."/>
            <person name="Fulton L."/>
            <person name="Gaulin E."/>
            <person name="Govers F."/>
            <person name="Hughes L."/>
            <person name="Humphray S."/>
            <person name="Jiang R.H."/>
            <person name="Judelson H."/>
            <person name="Kamoun S."/>
            <person name="Kyung K."/>
            <person name="Meijer H."/>
            <person name="Minx P."/>
            <person name="Morris P."/>
            <person name="Nelson J."/>
            <person name="Phuntumart V."/>
            <person name="Qutob D."/>
            <person name="Rehmany A."/>
            <person name="Rougon-Cardoso A."/>
            <person name="Ryden P."/>
            <person name="Torto-Alalibo T."/>
            <person name="Studholme D."/>
            <person name="Wang Y."/>
            <person name="Win J."/>
            <person name="Wood J."/>
            <person name="Clifton S.W."/>
            <person name="Rogers J."/>
            <person name="Van den Ackerveken G."/>
            <person name="Jones J.D."/>
            <person name="McDowell J.M."/>
            <person name="Beynon J."/>
            <person name="Tyler B.M."/>
        </authorList>
    </citation>
    <scope>NUCLEOTIDE SEQUENCE [LARGE SCALE GENOMIC DNA]</scope>
    <source>
        <strain evidence="2">Emoy2</strain>
    </source>
</reference>
<dbReference type="AlphaFoldDB" id="M4BY38"/>
<dbReference type="EnsemblProtists" id="HpaT811470">
    <property type="protein sequence ID" value="HpaP811470"/>
    <property type="gene ID" value="HpaG811470"/>
</dbReference>
<evidence type="ECO:0008006" key="3">
    <source>
        <dbReference type="Google" id="ProtNLM"/>
    </source>
</evidence>
<dbReference type="Proteomes" id="UP000011713">
    <property type="component" value="Unassembled WGS sequence"/>
</dbReference>
<evidence type="ECO:0000313" key="2">
    <source>
        <dbReference type="Proteomes" id="UP000011713"/>
    </source>
</evidence>
<dbReference type="HOGENOM" id="CLU_2417870_0_0_1"/>
<sequence>MVYYMMPIAAEKGLPGLHNEQWWPDIYKNLMKWLEYVKAFNDQKHAEMEDKVNSLPKENAPAESLRVYLGELGRRDTKERAHQLLTALDASV</sequence>
<reference evidence="1" key="2">
    <citation type="submission" date="2015-06" db="UniProtKB">
        <authorList>
            <consortium name="EnsemblProtists"/>
        </authorList>
    </citation>
    <scope>IDENTIFICATION</scope>
    <source>
        <strain evidence="1">Emoy2</strain>
    </source>
</reference>
<evidence type="ECO:0000313" key="1">
    <source>
        <dbReference type="EnsemblProtists" id="HpaP811470"/>
    </source>
</evidence>
<name>M4BY38_HYAAE</name>
<dbReference type="InParanoid" id="M4BY38"/>